<dbReference type="SMART" id="SM01034">
    <property type="entry name" value="BLUF"/>
    <property type="match status" value="1"/>
</dbReference>
<dbReference type="InterPro" id="IPR036046">
    <property type="entry name" value="Acylphosphatase-like_dom_sf"/>
</dbReference>
<accession>A0A6B0TUE7</accession>
<dbReference type="Pfam" id="PF04940">
    <property type="entry name" value="BLUF"/>
    <property type="match status" value="1"/>
</dbReference>
<dbReference type="AlphaFoldDB" id="A0A6B0TUE7"/>
<dbReference type="Proteomes" id="UP000436016">
    <property type="component" value="Unassembled WGS sequence"/>
</dbReference>
<gene>
    <name evidence="2" type="ORF">GSH16_13235</name>
</gene>
<dbReference type="PROSITE" id="PS50925">
    <property type="entry name" value="BLUF"/>
    <property type="match status" value="1"/>
</dbReference>
<proteinExistence type="predicted"/>
<comment type="caution">
    <text evidence="2">The sequence shown here is derived from an EMBL/GenBank/DDBJ whole genome shotgun (WGS) entry which is preliminary data.</text>
</comment>
<keyword evidence="3" id="KW-1185">Reference proteome</keyword>
<evidence type="ECO:0000259" key="1">
    <source>
        <dbReference type="PROSITE" id="PS50925"/>
    </source>
</evidence>
<dbReference type="InterPro" id="IPR007024">
    <property type="entry name" value="BLUF_domain"/>
</dbReference>
<dbReference type="Gene3D" id="3.30.70.100">
    <property type="match status" value="1"/>
</dbReference>
<evidence type="ECO:0000313" key="3">
    <source>
        <dbReference type="Proteomes" id="UP000436016"/>
    </source>
</evidence>
<feature type="domain" description="BLUF" evidence="1">
    <location>
        <begin position="5"/>
        <end position="96"/>
    </location>
</feature>
<name>A0A6B0TUE7_9RHOB</name>
<reference evidence="2 3" key="1">
    <citation type="submission" date="2019-12" db="EMBL/GenBank/DDBJ databases">
        <title>Strain KN286 was isolated from seawater, which was collected from Caroline Seamount in the tropical western Pacific.</title>
        <authorList>
            <person name="Wang Q."/>
        </authorList>
    </citation>
    <scope>NUCLEOTIDE SEQUENCE [LARGE SCALE GENOMIC DNA]</scope>
    <source>
        <strain evidence="2 3">KN286</strain>
    </source>
</reference>
<dbReference type="RefSeq" id="WP_160855884.1">
    <property type="nucleotide sequence ID" value="NZ_WUWG01000006.1"/>
</dbReference>
<protein>
    <recommendedName>
        <fullName evidence="1">BLUF domain-containing protein</fullName>
    </recommendedName>
</protein>
<sequence>MNSPLLAFEYRSRLVEVPTRRDMMRLMKQVRKWTLDTGVVVNVNIDGCDIHEHIEGPEDAVLATVARLICDPRHASFHILRCERISHYSLTSWSFRFDSCVTEIPLDLDDGRTGFGTVVPLRR</sequence>
<evidence type="ECO:0000313" key="2">
    <source>
        <dbReference type="EMBL" id="MXU66409.1"/>
    </source>
</evidence>
<organism evidence="2 3">
    <name type="scientific">Oceanomicrobium pacificus</name>
    <dbReference type="NCBI Taxonomy" id="2692916"/>
    <lineage>
        <taxon>Bacteria</taxon>
        <taxon>Pseudomonadati</taxon>
        <taxon>Pseudomonadota</taxon>
        <taxon>Alphaproteobacteria</taxon>
        <taxon>Rhodobacterales</taxon>
        <taxon>Paracoccaceae</taxon>
        <taxon>Oceanomicrobium</taxon>
    </lineage>
</organism>
<dbReference type="GO" id="GO:0071949">
    <property type="term" value="F:FAD binding"/>
    <property type="evidence" value="ECO:0007669"/>
    <property type="project" value="InterPro"/>
</dbReference>
<dbReference type="EMBL" id="WUWG01000006">
    <property type="protein sequence ID" value="MXU66409.1"/>
    <property type="molecule type" value="Genomic_DNA"/>
</dbReference>
<dbReference type="GO" id="GO:0009882">
    <property type="term" value="F:blue light photoreceptor activity"/>
    <property type="evidence" value="ECO:0007669"/>
    <property type="project" value="InterPro"/>
</dbReference>
<dbReference type="SUPFAM" id="SSF54975">
    <property type="entry name" value="Acylphosphatase/BLUF domain-like"/>
    <property type="match status" value="1"/>
</dbReference>